<keyword evidence="4" id="KW-0472">Membrane</keyword>
<dbReference type="InterPro" id="IPR000527">
    <property type="entry name" value="Flag_Lring"/>
</dbReference>
<proteinExistence type="inferred from homology"/>
<keyword evidence="6" id="KW-0998">Cell outer membrane</keyword>
<gene>
    <name evidence="7" type="ORF">MNBD_NITROSPINAE05-855</name>
</gene>
<evidence type="ECO:0000313" key="7">
    <source>
        <dbReference type="EMBL" id="VAX33220.1"/>
    </source>
</evidence>
<dbReference type="PANTHER" id="PTHR34933:SF1">
    <property type="entry name" value="FLAGELLAR L-RING PROTEIN"/>
    <property type="match status" value="1"/>
</dbReference>
<protein>
    <submittedName>
        <fullName evidence="7">Flagellar L-ring protein FlgH</fullName>
    </submittedName>
</protein>
<dbReference type="GO" id="GO:0003774">
    <property type="term" value="F:cytoskeletal motor activity"/>
    <property type="evidence" value="ECO:0007669"/>
    <property type="project" value="InterPro"/>
</dbReference>
<keyword evidence="3" id="KW-0732">Signal</keyword>
<organism evidence="7">
    <name type="scientific">hydrothermal vent metagenome</name>
    <dbReference type="NCBI Taxonomy" id="652676"/>
    <lineage>
        <taxon>unclassified sequences</taxon>
        <taxon>metagenomes</taxon>
        <taxon>ecological metagenomes</taxon>
    </lineage>
</organism>
<dbReference type="GO" id="GO:0071973">
    <property type="term" value="P:bacterial-type flagellum-dependent cell motility"/>
    <property type="evidence" value="ECO:0007669"/>
    <property type="project" value="InterPro"/>
</dbReference>
<comment type="subcellular location">
    <subcellularLocation>
        <location evidence="1">Bacterial flagellum</location>
    </subcellularLocation>
    <subcellularLocation>
        <location evidence="2">Cell outer membrane</location>
    </subcellularLocation>
</comment>
<dbReference type="AlphaFoldDB" id="A0A3B1DEA4"/>
<evidence type="ECO:0000256" key="6">
    <source>
        <dbReference type="ARBA" id="ARBA00023237"/>
    </source>
</evidence>
<name>A0A3B1DEA4_9ZZZZ</name>
<keyword evidence="7" id="KW-0969">Cilium</keyword>
<accession>A0A3B1DEA4</accession>
<sequence length="228" mass="24430">MMVLAGSALSACAKPHLAVNPESAVIPSQIYQPPPPELKNGSIWPGDTVNNLLFADTKANGVGDIVTVLIEETATSSQKATTDVGKDSSLTMDWTALFGLDRNLGIENFLGSADPFDPRAAASLARSTKGAGTTTREGKLSAKISVVVIQTYPNGNFSIEGRRSITVNHEEQIVVLRGMIRKVDIDFDNTISSRYIANASISYAGDGVVADEQRVGWLTRALTYVWPF</sequence>
<dbReference type="GO" id="GO:0009279">
    <property type="term" value="C:cell outer membrane"/>
    <property type="evidence" value="ECO:0007669"/>
    <property type="project" value="UniProtKB-SubCell"/>
</dbReference>
<dbReference type="EMBL" id="UOGG01000238">
    <property type="protein sequence ID" value="VAX33220.1"/>
    <property type="molecule type" value="Genomic_DNA"/>
</dbReference>
<dbReference type="GO" id="GO:0009427">
    <property type="term" value="C:bacterial-type flagellum basal body, distal rod, L ring"/>
    <property type="evidence" value="ECO:0007669"/>
    <property type="project" value="InterPro"/>
</dbReference>
<evidence type="ECO:0000256" key="2">
    <source>
        <dbReference type="ARBA" id="ARBA00004442"/>
    </source>
</evidence>
<keyword evidence="7" id="KW-0966">Cell projection</keyword>
<evidence type="ECO:0000256" key="4">
    <source>
        <dbReference type="ARBA" id="ARBA00023136"/>
    </source>
</evidence>
<dbReference type="PANTHER" id="PTHR34933">
    <property type="entry name" value="FLAGELLAR L-RING PROTEIN"/>
    <property type="match status" value="1"/>
</dbReference>
<evidence type="ECO:0000256" key="5">
    <source>
        <dbReference type="ARBA" id="ARBA00023143"/>
    </source>
</evidence>
<keyword evidence="5" id="KW-0975">Bacterial flagellum</keyword>
<keyword evidence="7" id="KW-0282">Flagellum</keyword>
<dbReference type="PRINTS" id="PR01008">
    <property type="entry name" value="FLGLRINGFLGH"/>
</dbReference>
<evidence type="ECO:0000256" key="3">
    <source>
        <dbReference type="ARBA" id="ARBA00022729"/>
    </source>
</evidence>
<dbReference type="HAMAP" id="MF_00415">
    <property type="entry name" value="FlgH"/>
    <property type="match status" value="1"/>
</dbReference>
<evidence type="ECO:0000256" key="1">
    <source>
        <dbReference type="ARBA" id="ARBA00004365"/>
    </source>
</evidence>
<reference evidence="7" key="1">
    <citation type="submission" date="2018-06" db="EMBL/GenBank/DDBJ databases">
        <authorList>
            <person name="Zhirakovskaya E."/>
        </authorList>
    </citation>
    <scope>NUCLEOTIDE SEQUENCE</scope>
</reference>
<dbReference type="Pfam" id="PF02107">
    <property type="entry name" value="FlgH"/>
    <property type="match status" value="1"/>
</dbReference>